<dbReference type="PRINTS" id="PR00507">
    <property type="entry name" value="N12N6MTFRASE"/>
</dbReference>
<dbReference type="AlphaFoldDB" id="A0A1Y6D391"/>
<dbReference type="Gene3D" id="3.40.50.150">
    <property type="entry name" value="Vaccinia Virus protein VP39"/>
    <property type="match status" value="1"/>
</dbReference>
<keyword evidence="2 3" id="KW-0808">Transferase</keyword>
<evidence type="ECO:0000256" key="2">
    <source>
        <dbReference type="ARBA" id="ARBA00022679"/>
    </source>
</evidence>
<reference evidence="3 4" key="1">
    <citation type="submission" date="2016-12" db="EMBL/GenBank/DDBJ databases">
        <authorList>
            <person name="Song W.-J."/>
            <person name="Kurnit D.M."/>
        </authorList>
    </citation>
    <scope>NUCLEOTIDE SEQUENCE [LARGE SCALE GENOMIC DNA]</scope>
    <source>
        <strain evidence="3 4">175</strain>
    </source>
</reference>
<dbReference type="Proteomes" id="UP000192923">
    <property type="component" value="Unassembled WGS sequence"/>
</dbReference>
<organism evidence="3 4">
    <name type="scientific">Methylomagnum ishizawai</name>
    <dbReference type="NCBI Taxonomy" id="1760988"/>
    <lineage>
        <taxon>Bacteria</taxon>
        <taxon>Pseudomonadati</taxon>
        <taxon>Pseudomonadota</taxon>
        <taxon>Gammaproteobacteria</taxon>
        <taxon>Methylococcales</taxon>
        <taxon>Methylococcaceae</taxon>
        <taxon>Methylomagnum</taxon>
    </lineage>
</organism>
<dbReference type="GO" id="GO:0003676">
    <property type="term" value="F:nucleic acid binding"/>
    <property type="evidence" value="ECO:0007669"/>
    <property type="project" value="InterPro"/>
</dbReference>
<dbReference type="SUPFAM" id="SSF53335">
    <property type="entry name" value="S-adenosyl-L-methionine-dependent methyltransferases"/>
    <property type="match status" value="1"/>
</dbReference>
<dbReference type="EMBL" id="FXAM01000001">
    <property type="protein sequence ID" value="SMF97066.1"/>
    <property type="molecule type" value="Genomic_DNA"/>
</dbReference>
<dbReference type="PROSITE" id="PS00092">
    <property type="entry name" value="N6_MTASE"/>
    <property type="match status" value="1"/>
</dbReference>
<dbReference type="CDD" id="cd02440">
    <property type="entry name" value="AdoMet_MTases"/>
    <property type="match status" value="1"/>
</dbReference>
<sequence length="386" mass="42884">MLEEMGGTVADRAEIEVGGRVLVGGEWLVVLRVNKTSGIINSLTTTPPIGVHWRKDWKHGIEEIKGYKAPSKDDAAKVKTATKLPPLCNYPGEGFLHMTKKEYDETVPKWSDFQKIGTLNSTETYGRHRVRQTRAPGGEYWQTALVYLTDQKRTDPPKPVPQPEFEAQMEALPEPKPTRLKPAKAAVVEFEAMRDSLKHGVQMVNTPQLFPTPPDLAERMVELAEIKTHHRVLEPSAGTGNIWRNLSGKRQGVEIHPDLANRLRDMVTQGDFGIICADFLECSPKELGNFDRIVMNPPFSNGQDIKHIQHALTMLKPGGRLVALCANGSRQQEQLKPVADYWEDLPSGSFASQGTGVNVALLTINIPDKLPAVKRRPAIQLELFGA</sequence>
<evidence type="ECO:0000313" key="4">
    <source>
        <dbReference type="Proteomes" id="UP000192923"/>
    </source>
</evidence>
<dbReference type="OrthoDB" id="6128088at2"/>
<accession>A0A1Y6D391</accession>
<dbReference type="STRING" id="1760988.SAMN02949497_4483"/>
<keyword evidence="4" id="KW-1185">Reference proteome</keyword>
<gene>
    <name evidence="3" type="ORF">SAMN02949497_4483</name>
</gene>
<dbReference type="InterPro" id="IPR002052">
    <property type="entry name" value="DNA_methylase_N6_adenine_CS"/>
</dbReference>
<dbReference type="GO" id="GO:0032259">
    <property type="term" value="P:methylation"/>
    <property type="evidence" value="ECO:0007669"/>
    <property type="project" value="UniProtKB-KW"/>
</dbReference>
<protein>
    <submittedName>
        <fullName evidence="3">Methyltransferase domain-containing protein</fullName>
    </submittedName>
</protein>
<dbReference type="GO" id="GO:0008168">
    <property type="term" value="F:methyltransferase activity"/>
    <property type="evidence" value="ECO:0007669"/>
    <property type="project" value="UniProtKB-KW"/>
</dbReference>
<dbReference type="InterPro" id="IPR029063">
    <property type="entry name" value="SAM-dependent_MTases_sf"/>
</dbReference>
<evidence type="ECO:0000313" key="3">
    <source>
        <dbReference type="EMBL" id="SMF97066.1"/>
    </source>
</evidence>
<name>A0A1Y6D391_9GAMM</name>
<dbReference type="RefSeq" id="WP_085215887.1">
    <property type="nucleotide sequence ID" value="NZ_FXAM01000001.1"/>
</dbReference>
<keyword evidence="1 3" id="KW-0489">Methyltransferase</keyword>
<evidence type="ECO:0000256" key="1">
    <source>
        <dbReference type="ARBA" id="ARBA00022603"/>
    </source>
</evidence>
<proteinExistence type="predicted"/>